<keyword evidence="2 7" id="KW-0472">Membrane</keyword>
<feature type="region of interest" description="Disordered" evidence="6">
    <location>
        <begin position="1253"/>
        <end position="1277"/>
    </location>
</feature>
<dbReference type="InterPro" id="IPR003599">
    <property type="entry name" value="Ig_sub"/>
</dbReference>
<dbReference type="InterPro" id="IPR036116">
    <property type="entry name" value="FN3_sf"/>
</dbReference>
<dbReference type="SMART" id="SM00060">
    <property type="entry name" value="FN3"/>
    <property type="match status" value="1"/>
</dbReference>
<feature type="region of interest" description="Disordered" evidence="6">
    <location>
        <begin position="207"/>
        <end position="234"/>
    </location>
</feature>
<feature type="domain" description="Ig-like" evidence="8">
    <location>
        <begin position="695"/>
        <end position="790"/>
    </location>
</feature>
<feature type="compositionally biased region" description="Polar residues" evidence="6">
    <location>
        <begin position="218"/>
        <end position="233"/>
    </location>
</feature>
<evidence type="ECO:0000256" key="5">
    <source>
        <dbReference type="ARBA" id="ARBA00023319"/>
    </source>
</evidence>
<dbReference type="SMART" id="SM00409">
    <property type="entry name" value="IG"/>
    <property type="match status" value="6"/>
</dbReference>
<dbReference type="InterPro" id="IPR036179">
    <property type="entry name" value="Ig-like_dom_sf"/>
</dbReference>
<feature type="transmembrane region" description="Helical" evidence="7">
    <location>
        <begin position="1350"/>
        <end position="1372"/>
    </location>
</feature>
<feature type="domain" description="Ig-like" evidence="8">
    <location>
        <begin position="933"/>
        <end position="1055"/>
    </location>
</feature>
<evidence type="ECO:0000259" key="8">
    <source>
        <dbReference type="PROSITE" id="PS50835"/>
    </source>
</evidence>
<organism evidence="10">
    <name type="scientific">Aceria tosichella</name>
    <name type="common">wheat curl mite</name>
    <dbReference type="NCBI Taxonomy" id="561515"/>
    <lineage>
        <taxon>Eukaryota</taxon>
        <taxon>Metazoa</taxon>
        <taxon>Ecdysozoa</taxon>
        <taxon>Arthropoda</taxon>
        <taxon>Chelicerata</taxon>
        <taxon>Arachnida</taxon>
        <taxon>Acari</taxon>
        <taxon>Acariformes</taxon>
        <taxon>Trombidiformes</taxon>
        <taxon>Prostigmata</taxon>
        <taxon>Eupodina</taxon>
        <taxon>Eriophyoidea</taxon>
        <taxon>Eriophyidae</taxon>
        <taxon>Eriophyinae</taxon>
        <taxon>Aceriini</taxon>
        <taxon>Aceria</taxon>
    </lineage>
</organism>
<evidence type="ECO:0000256" key="2">
    <source>
        <dbReference type="ARBA" id="ARBA00023136"/>
    </source>
</evidence>
<dbReference type="InterPro" id="IPR051275">
    <property type="entry name" value="Cell_adhesion_signaling"/>
</dbReference>
<dbReference type="Pfam" id="PF13927">
    <property type="entry name" value="Ig_3"/>
    <property type="match status" value="4"/>
</dbReference>
<evidence type="ECO:0000256" key="4">
    <source>
        <dbReference type="ARBA" id="ARBA00023180"/>
    </source>
</evidence>
<dbReference type="InterPro" id="IPR007110">
    <property type="entry name" value="Ig-like_dom"/>
</dbReference>
<reference evidence="10" key="1">
    <citation type="submission" date="2018-10" db="EMBL/GenBank/DDBJ databases">
        <title>Transcriptome assembly of Aceria tosichella (Wheat curl mite) Type 2.</title>
        <authorList>
            <person name="Scully E.D."/>
            <person name="Geib S.M."/>
            <person name="Palmer N.A."/>
            <person name="Gupta A.K."/>
            <person name="Sarath G."/>
            <person name="Tatineni S."/>
        </authorList>
    </citation>
    <scope>NUCLEOTIDE SEQUENCE</scope>
    <source>
        <strain evidence="10">LincolnNE</strain>
    </source>
</reference>
<evidence type="ECO:0000259" key="9">
    <source>
        <dbReference type="PROSITE" id="PS50853"/>
    </source>
</evidence>
<dbReference type="InterPro" id="IPR003598">
    <property type="entry name" value="Ig_sub2"/>
</dbReference>
<dbReference type="Gene3D" id="2.60.40.10">
    <property type="entry name" value="Immunoglobulins"/>
    <property type="match status" value="8"/>
</dbReference>
<dbReference type="PANTHER" id="PTHR11640:SF31">
    <property type="entry name" value="IRREGULAR CHIASM C-ROUGHEST PROTEIN-RELATED"/>
    <property type="match status" value="1"/>
</dbReference>
<dbReference type="CDD" id="cd00096">
    <property type="entry name" value="Ig"/>
    <property type="match status" value="2"/>
</dbReference>
<evidence type="ECO:0000313" key="10">
    <source>
        <dbReference type="EMBL" id="MDE48561.1"/>
    </source>
</evidence>
<gene>
    <name evidence="10" type="primary">Hmcn2_0</name>
    <name evidence="10" type="ORF">g.11944</name>
</gene>
<feature type="region of interest" description="Disordered" evidence="6">
    <location>
        <begin position="855"/>
        <end position="876"/>
    </location>
</feature>
<feature type="domain" description="Fibronectin type-III" evidence="9">
    <location>
        <begin position="1068"/>
        <end position="1196"/>
    </location>
</feature>
<dbReference type="InterPro" id="IPR003961">
    <property type="entry name" value="FN3_dom"/>
</dbReference>
<dbReference type="InterPro" id="IPR013783">
    <property type="entry name" value="Ig-like_fold"/>
</dbReference>
<evidence type="ECO:0000256" key="1">
    <source>
        <dbReference type="ARBA" id="ARBA00004479"/>
    </source>
</evidence>
<feature type="compositionally biased region" description="Polar residues" evidence="6">
    <location>
        <begin position="1465"/>
        <end position="1478"/>
    </location>
</feature>
<keyword evidence="7" id="KW-1133">Transmembrane helix</keyword>
<dbReference type="PROSITE" id="PS50835">
    <property type="entry name" value="IG_LIKE"/>
    <property type="match status" value="6"/>
</dbReference>
<feature type="compositionally biased region" description="Polar residues" evidence="6">
    <location>
        <begin position="1"/>
        <end position="12"/>
    </location>
</feature>
<keyword evidence="5" id="KW-0393">Immunoglobulin domain</keyword>
<feature type="compositionally biased region" description="Low complexity" evidence="6">
    <location>
        <begin position="1559"/>
        <end position="1585"/>
    </location>
</feature>
<comment type="subcellular location">
    <subcellularLocation>
        <location evidence="1">Membrane</location>
        <topology evidence="1">Single-pass type I membrane protein</topology>
    </subcellularLocation>
</comment>
<feature type="domain" description="Ig-like" evidence="8">
    <location>
        <begin position="592"/>
        <end position="679"/>
    </location>
</feature>
<keyword evidence="4" id="KW-0325">Glycoprotein</keyword>
<feature type="compositionally biased region" description="Low complexity" evidence="6">
    <location>
        <begin position="1254"/>
        <end position="1269"/>
    </location>
</feature>
<dbReference type="SUPFAM" id="SSF48726">
    <property type="entry name" value="Immunoglobulin"/>
    <property type="match status" value="7"/>
</dbReference>
<feature type="region of interest" description="Disordered" evidence="6">
    <location>
        <begin position="1691"/>
        <end position="1739"/>
    </location>
</feature>
<feature type="domain" description="Ig-like" evidence="8">
    <location>
        <begin position="354"/>
        <end position="448"/>
    </location>
</feature>
<feature type="domain" description="Ig-like" evidence="8">
    <location>
        <begin position="218"/>
        <end position="344"/>
    </location>
</feature>
<accession>A0A6G1SEB4</accession>
<feature type="domain" description="Ig-like" evidence="8">
    <location>
        <begin position="455"/>
        <end position="531"/>
    </location>
</feature>
<feature type="region of interest" description="Disordered" evidence="6">
    <location>
        <begin position="1383"/>
        <end position="1507"/>
    </location>
</feature>
<dbReference type="CDD" id="cd00063">
    <property type="entry name" value="FN3"/>
    <property type="match status" value="1"/>
</dbReference>
<dbReference type="PANTHER" id="PTHR11640">
    <property type="entry name" value="NEPHRIN"/>
    <property type="match status" value="1"/>
</dbReference>
<dbReference type="PROSITE" id="PS50853">
    <property type="entry name" value="FN3"/>
    <property type="match status" value="1"/>
</dbReference>
<feature type="compositionally biased region" description="Basic and acidic residues" evidence="6">
    <location>
        <begin position="855"/>
        <end position="864"/>
    </location>
</feature>
<dbReference type="SMART" id="SM00408">
    <property type="entry name" value="IGc2"/>
    <property type="match status" value="5"/>
</dbReference>
<name>A0A6G1SEB4_9ACAR</name>
<feature type="region of interest" description="Disordered" evidence="6">
    <location>
        <begin position="1548"/>
        <end position="1589"/>
    </location>
</feature>
<dbReference type="Pfam" id="PF00041">
    <property type="entry name" value="fn3"/>
    <property type="match status" value="1"/>
</dbReference>
<feature type="compositionally biased region" description="Low complexity" evidence="6">
    <location>
        <begin position="1691"/>
        <end position="1723"/>
    </location>
</feature>
<feature type="compositionally biased region" description="Basic and acidic residues" evidence="6">
    <location>
        <begin position="1488"/>
        <end position="1497"/>
    </location>
</feature>
<keyword evidence="3" id="KW-1015">Disulfide bond</keyword>
<protein>
    <submittedName>
        <fullName evidence="10">Hemicentin-2</fullName>
    </submittedName>
</protein>
<evidence type="ECO:0000256" key="6">
    <source>
        <dbReference type="SAM" id="MobiDB-lite"/>
    </source>
</evidence>
<dbReference type="InterPro" id="IPR013151">
    <property type="entry name" value="Immunoglobulin_dom"/>
</dbReference>
<dbReference type="Pfam" id="PF00047">
    <property type="entry name" value="ig"/>
    <property type="match status" value="1"/>
</dbReference>
<feature type="compositionally biased region" description="Low complexity" evidence="6">
    <location>
        <begin position="1441"/>
        <end position="1457"/>
    </location>
</feature>
<proteinExistence type="predicted"/>
<sequence length="1804" mass="196113">MIANISQQSSAKQTRRRPTRRRLDYTSAAAIGDPQQQHETLPIANLNASQRRHLTSERNLQEFLGRVGGFHQDNNMSSPSSPSREGCRCSSIHCHYKGGAQHEHKTYHQTHSSSNDSPLSTTRSTRTFIKNCQMSSAFTKMLAMRPSNKMILTTTLSLIVIILTAATSVANCQDQFVANVGLAQLESQQQTQLIGGAGLGAAVSQYNQLHQHQHQHQPSGGLNEQQATSVQRQKQYEISIEPNKPARLECKLPQLNGAEANNGTQQNFYWNFQRSSAHNRRPDLLCWGTHCQEAKRRGIELDFDQASGNYNLLIRNATYKEHDGIYYCDYRDSSPDASQSTEIQLTILIPPQPPTITATSQSSPKEGQEYQLNCHSYGGNPEPNITWFKGDQVILAGAGVRLEQSRQNGTTTSTLTWIPTIDDHNATYRCSVSNRAMSSPTSYEREITLQVEFAPRIIVGPYNPLKVIQGDRATLSCQVDAHPPVKGIRWYKEGQLISNQYNHTILDVKIQDAGWYSCQADNGIAPVMVLSGGASNPLITAAGQSSSASSSSLFSYLGFGGSSPSSSGHSGDLTSAKTLVEARLFLEVQYAPRVQIRESRAQPLREGDQFTLNCSVDSSPPAHEFVWSKQEDGGQTVRRLSVSSSPSLEFQSVSASDMGNYTCTAYNRLEPSGQQQQVYERHSSASIMVLVRHKPGLAEIIVGQNGETELGNTTHIQCRANPPGYPEPKCSFWKYRSPSGMDKKTLQATKSSIQDYTIFSASSEDEGRYSCKLWNELGDSNEALGDLIVNEAPSIVPSKTWLGVDTQQPGAFPYSIMVQASGKPEPKVTWFHRSPVDGRRIDLSSPLMQSKFRIETQSKPEPLSRHQQQALAAAGGSNAANSARHRYIVVSTLVFKQPLDIDDRGLYTVEFSNGLSRTAIESHQLHIYHSPIPALKNTPIISNRQQQQQQAQSNVLRVKTRAGFDLGETVNLTCRVSAYPRPVFLWTAQAGSDPDKAPLLDNNSRFKQIVENPQDDIFESTLTFQLASQSDYGDYMCATANADSISSIVGDRDLQIIISLGQKTLPDPPSQVEQIDASQDSVTLQWVPGFDGGYPTNYFMVQYAPEGAVPGGLSRRYGPLMDEDGQSSLMMADQSASMSQGPADTQYPKLFDCQTMNPCTIGNLQPRQTYLMRVRAKNDHGFSEFGQDIRAYTQANQSAQIPRIQEAHYDMSNNILHYRVEPNSEYLLNNLNIHIEVKSPVVGSLATTTNQLDQSTSYTTSPQQQQQQSVPMSHEFAPAAASSTGQTEWRLHLPPVRLQSEGSVYLNMSRDIEQLRLTVCSLRNESLCGPEFLVGTQSATSSFLQDQRGLSMSIFVIILFLLVVITVMATTLHTKCLSRKAKKAAALGRPEHTTSGGHHNHHHLNANGHNQTAANGVADNKPSLTGHINGGLNLANGATKVGSHGSTTSTNSTSATNGVGGPHGQLQSIDSINQTAGQHLNGGSASDHSSDHSRQAKLDSMLPPNYSHYADRASLMLEQQQQQQQQPQQQPQENQVITVQNGQTAAVSNSAQGPVSVPSSLSSSSAAGSAASSASGSAASSASGSVPTNTNAIIVSSSNDEKPKQAQEWPMVTVDGQANKSTVDVHVPVFFDMVNHADREQGKSKLDLSVLQGLVTVNKDKTRDANGDMTGPVKVTVFGIPVYSGKGTSSYFASSSSPTSSSSSGASGAAAAASAGNSSPQASQENTIETRRGGLASRAEDTASMLTNKVQKVNDKMINSLSDIFERFSTALRRTGSSLASSGVDSAGQLKIEQERANVARIQS</sequence>
<evidence type="ECO:0000256" key="7">
    <source>
        <dbReference type="SAM" id="Phobius"/>
    </source>
</evidence>
<keyword evidence="7" id="KW-0812">Transmembrane</keyword>
<dbReference type="SUPFAM" id="SSF49265">
    <property type="entry name" value="Fibronectin type III"/>
    <property type="match status" value="1"/>
</dbReference>
<feature type="region of interest" description="Disordered" evidence="6">
    <location>
        <begin position="1"/>
        <end position="22"/>
    </location>
</feature>
<evidence type="ECO:0000256" key="3">
    <source>
        <dbReference type="ARBA" id="ARBA00023157"/>
    </source>
</evidence>
<dbReference type="EMBL" id="GGYP01003790">
    <property type="protein sequence ID" value="MDE48561.1"/>
    <property type="molecule type" value="Transcribed_RNA"/>
</dbReference>
<dbReference type="GO" id="GO:0016020">
    <property type="term" value="C:membrane"/>
    <property type="evidence" value="ECO:0007669"/>
    <property type="project" value="UniProtKB-SubCell"/>
</dbReference>